<dbReference type="Proteomes" id="UP000441333">
    <property type="component" value="Unassembled WGS sequence"/>
</dbReference>
<evidence type="ECO:0000313" key="2">
    <source>
        <dbReference type="Proteomes" id="UP000441333"/>
    </source>
</evidence>
<name>A0A6N6MA67_9FLAO</name>
<gene>
    <name evidence="1" type="ORF">F6U93_10230</name>
</gene>
<organism evidence="1 2">
    <name type="scientific">Pseudotamlana haliotis</name>
    <dbReference type="NCBI Taxonomy" id="2614804"/>
    <lineage>
        <taxon>Bacteria</taxon>
        <taxon>Pseudomonadati</taxon>
        <taxon>Bacteroidota</taxon>
        <taxon>Flavobacteriia</taxon>
        <taxon>Flavobacteriales</taxon>
        <taxon>Flavobacteriaceae</taxon>
        <taxon>Pseudotamlana</taxon>
    </lineage>
</organism>
<dbReference type="AlphaFoldDB" id="A0A6N6MA67"/>
<protein>
    <submittedName>
        <fullName evidence="1">Uncharacterized protein</fullName>
    </submittedName>
</protein>
<dbReference type="EMBL" id="WAAT01000046">
    <property type="protein sequence ID" value="KAB1067416.1"/>
    <property type="molecule type" value="Genomic_DNA"/>
</dbReference>
<reference evidence="1 2" key="1">
    <citation type="submission" date="2019-09" db="EMBL/GenBank/DDBJ databases">
        <authorList>
            <person name="Cao W.R."/>
        </authorList>
    </citation>
    <scope>NUCLEOTIDE SEQUENCE [LARGE SCALE GENOMIC DNA]</scope>
    <source>
        <strain evidence="1 2">B1N29</strain>
    </source>
</reference>
<sequence>MTKLLILLLLGFSLSCKNEPKTIPLENIDEMLEMAGDRTVKDILDSFESPLKSSYLLNKGYTAPLLHGRMIRQFWLYDESY</sequence>
<evidence type="ECO:0000313" key="1">
    <source>
        <dbReference type="EMBL" id="KAB1067416.1"/>
    </source>
</evidence>
<dbReference type="RefSeq" id="WP_150939468.1">
    <property type="nucleotide sequence ID" value="NZ_WAAT01000046.1"/>
</dbReference>
<comment type="caution">
    <text evidence="1">The sequence shown here is derived from an EMBL/GenBank/DDBJ whole genome shotgun (WGS) entry which is preliminary data.</text>
</comment>
<accession>A0A6N6MA67</accession>
<keyword evidence="2" id="KW-1185">Reference proteome</keyword>
<dbReference type="PROSITE" id="PS51257">
    <property type="entry name" value="PROKAR_LIPOPROTEIN"/>
    <property type="match status" value="1"/>
</dbReference>
<proteinExistence type="predicted"/>